<name>A0A364XXK9_9BACT</name>
<dbReference type="AlphaFoldDB" id="A0A364XXK9"/>
<evidence type="ECO:0000313" key="3">
    <source>
        <dbReference type="Proteomes" id="UP000251889"/>
    </source>
</evidence>
<comment type="caution">
    <text evidence="2">The sequence shown here is derived from an EMBL/GenBank/DDBJ whole genome shotgun (WGS) entry which is preliminary data.</text>
</comment>
<dbReference type="Proteomes" id="UP000251889">
    <property type="component" value="Unassembled WGS sequence"/>
</dbReference>
<reference evidence="2 3" key="1">
    <citation type="submission" date="2018-06" db="EMBL/GenBank/DDBJ databases">
        <title>Chryseolinea flavus sp. nov., a member of the phylum Bacteroidetes isolated from soil.</title>
        <authorList>
            <person name="Li Y."/>
            <person name="Wang J."/>
        </authorList>
    </citation>
    <scope>NUCLEOTIDE SEQUENCE [LARGE SCALE GENOMIC DNA]</scope>
    <source>
        <strain evidence="2 3">SDU1-6</strain>
    </source>
</reference>
<sequence>MTYELINKLWEYSVMAAVAIWTVLALRLLYGLVKRKADVIKETIKYILNTVSFLFVYAVYSSFSIVVRAPHGKTKDDSIKMLNDWVRQESFDWSLSALLLTALLILFNIVYQLKVEKVKDNGQIILLTISSGLIMAFGIFLGSSNALVGLTEEINRHTY</sequence>
<keyword evidence="1" id="KW-0472">Membrane</keyword>
<feature type="transmembrane region" description="Helical" evidence="1">
    <location>
        <begin position="12"/>
        <end position="30"/>
    </location>
</feature>
<dbReference type="EMBL" id="QMFY01000014">
    <property type="protein sequence ID" value="RAV98964.1"/>
    <property type="molecule type" value="Genomic_DNA"/>
</dbReference>
<keyword evidence="3" id="KW-1185">Reference proteome</keyword>
<feature type="transmembrane region" description="Helical" evidence="1">
    <location>
        <begin position="123"/>
        <end position="142"/>
    </location>
</feature>
<evidence type="ECO:0000256" key="1">
    <source>
        <dbReference type="SAM" id="Phobius"/>
    </source>
</evidence>
<keyword evidence="1" id="KW-0812">Transmembrane</keyword>
<accession>A0A364XXK9</accession>
<feature type="transmembrane region" description="Helical" evidence="1">
    <location>
        <begin position="51"/>
        <end position="71"/>
    </location>
</feature>
<keyword evidence="1" id="KW-1133">Transmembrane helix</keyword>
<proteinExistence type="predicted"/>
<evidence type="ECO:0000313" key="2">
    <source>
        <dbReference type="EMBL" id="RAV98964.1"/>
    </source>
</evidence>
<gene>
    <name evidence="2" type="ORF">DQQ10_21960</name>
</gene>
<organism evidence="2 3">
    <name type="scientific">Pseudochryseolinea flava</name>
    <dbReference type="NCBI Taxonomy" id="2059302"/>
    <lineage>
        <taxon>Bacteria</taxon>
        <taxon>Pseudomonadati</taxon>
        <taxon>Bacteroidota</taxon>
        <taxon>Cytophagia</taxon>
        <taxon>Cytophagales</taxon>
        <taxon>Fulvivirgaceae</taxon>
        <taxon>Pseudochryseolinea</taxon>
    </lineage>
</organism>
<feature type="transmembrane region" description="Helical" evidence="1">
    <location>
        <begin position="91"/>
        <end position="111"/>
    </location>
</feature>
<protein>
    <submittedName>
        <fullName evidence="2">Uncharacterized protein</fullName>
    </submittedName>
</protein>